<dbReference type="OrthoDB" id="5985417at2759"/>
<evidence type="ECO:0000313" key="2">
    <source>
        <dbReference type="EMBL" id="KAJ7380874.1"/>
    </source>
</evidence>
<accession>A0A9W9ZJ36</accession>
<evidence type="ECO:0000259" key="1">
    <source>
        <dbReference type="Pfam" id="PF20694"/>
    </source>
</evidence>
<dbReference type="AlphaFoldDB" id="A0A9W9ZJ36"/>
<dbReference type="Pfam" id="PF20694">
    <property type="entry name" value="TRADD-like_N"/>
    <property type="match status" value="1"/>
</dbReference>
<reference evidence="2" key="1">
    <citation type="submission" date="2023-01" db="EMBL/GenBank/DDBJ databases">
        <title>Genome assembly of the deep-sea coral Lophelia pertusa.</title>
        <authorList>
            <person name="Herrera S."/>
            <person name="Cordes E."/>
        </authorList>
    </citation>
    <scope>NUCLEOTIDE SEQUENCE</scope>
    <source>
        <strain evidence="2">USNM1676648</strain>
        <tissue evidence="2">Polyp</tissue>
    </source>
</reference>
<evidence type="ECO:0000313" key="3">
    <source>
        <dbReference type="Proteomes" id="UP001163046"/>
    </source>
</evidence>
<gene>
    <name evidence="2" type="ORF">OS493_004457</name>
</gene>
<name>A0A9W9ZJ36_9CNID</name>
<dbReference type="InterPro" id="IPR049341">
    <property type="entry name" value="TRADD-like_N"/>
</dbReference>
<protein>
    <recommendedName>
        <fullName evidence="1">TRADD-like N-terminal domain-containing protein</fullName>
    </recommendedName>
</protein>
<keyword evidence="3" id="KW-1185">Reference proteome</keyword>
<sequence>MALMNDALRVAGPPMSTPNESHIDFRETVYDFLEYLRVRFGVGVASLSEGSLLITVTCSSLQILDGLWEDYCSGHLNKVVEQKLVTPDVLERLQLSDLKLKTTITEEEYKKCKELFLRDQISGPKRLLVAQSRQPKPKPKELRRCTCQGVSGGKPTHRLVQIIWPKKAPGFPTSTAAGQRVPSYLSGCVWGKKHALFGPDI</sequence>
<dbReference type="Proteomes" id="UP001163046">
    <property type="component" value="Unassembled WGS sequence"/>
</dbReference>
<organism evidence="2 3">
    <name type="scientific">Desmophyllum pertusum</name>
    <dbReference type="NCBI Taxonomy" id="174260"/>
    <lineage>
        <taxon>Eukaryota</taxon>
        <taxon>Metazoa</taxon>
        <taxon>Cnidaria</taxon>
        <taxon>Anthozoa</taxon>
        <taxon>Hexacorallia</taxon>
        <taxon>Scleractinia</taxon>
        <taxon>Caryophylliina</taxon>
        <taxon>Caryophylliidae</taxon>
        <taxon>Desmophyllum</taxon>
    </lineage>
</organism>
<proteinExistence type="predicted"/>
<comment type="caution">
    <text evidence="2">The sequence shown here is derived from an EMBL/GenBank/DDBJ whole genome shotgun (WGS) entry which is preliminary data.</text>
</comment>
<dbReference type="EMBL" id="MU826351">
    <property type="protein sequence ID" value="KAJ7380874.1"/>
    <property type="molecule type" value="Genomic_DNA"/>
</dbReference>
<feature type="domain" description="TRADD-like N-terminal" evidence="1">
    <location>
        <begin position="46"/>
        <end position="84"/>
    </location>
</feature>